<evidence type="ECO:0000259" key="3">
    <source>
        <dbReference type="Pfam" id="PF01073"/>
    </source>
</evidence>
<evidence type="ECO:0000256" key="2">
    <source>
        <dbReference type="ARBA" id="ARBA00023445"/>
    </source>
</evidence>
<gene>
    <name evidence="5" type="ORF">NLJ89_g6305</name>
</gene>
<dbReference type="InterPro" id="IPR002225">
    <property type="entry name" value="3Beta_OHSteriod_DH/Estase"/>
</dbReference>
<name>A0A9W8MW54_9AGAR</name>
<dbReference type="Pfam" id="PF01073">
    <property type="entry name" value="3Beta_HSD"/>
    <property type="match status" value="1"/>
</dbReference>
<organism evidence="5 6">
    <name type="scientific">Agrocybe chaxingu</name>
    <dbReference type="NCBI Taxonomy" id="84603"/>
    <lineage>
        <taxon>Eukaryota</taxon>
        <taxon>Fungi</taxon>
        <taxon>Dikarya</taxon>
        <taxon>Basidiomycota</taxon>
        <taxon>Agaricomycotina</taxon>
        <taxon>Agaricomycetes</taxon>
        <taxon>Agaricomycetidae</taxon>
        <taxon>Agaricales</taxon>
        <taxon>Agaricineae</taxon>
        <taxon>Strophariaceae</taxon>
        <taxon>Agrocybe</taxon>
    </lineage>
</organism>
<comment type="similarity">
    <text evidence="2">Belongs to the NAD(P)-dependent epimerase/dehydratase family. Dihydroflavonol-4-reductase subfamily.</text>
</comment>
<dbReference type="SUPFAM" id="SSF51735">
    <property type="entry name" value="NAD(P)-binding Rossmann-fold domains"/>
    <property type="match status" value="1"/>
</dbReference>
<dbReference type="InterPro" id="IPR001509">
    <property type="entry name" value="Epimerase_deHydtase"/>
</dbReference>
<evidence type="ECO:0000313" key="5">
    <source>
        <dbReference type="EMBL" id="KAJ3507438.1"/>
    </source>
</evidence>
<evidence type="ECO:0008006" key="7">
    <source>
        <dbReference type="Google" id="ProtNLM"/>
    </source>
</evidence>
<dbReference type="EMBL" id="JANKHO010000659">
    <property type="protein sequence ID" value="KAJ3507438.1"/>
    <property type="molecule type" value="Genomic_DNA"/>
</dbReference>
<dbReference type="PANTHER" id="PTHR10366:SF564">
    <property type="entry name" value="STEROL-4-ALPHA-CARBOXYLATE 3-DEHYDROGENASE, DECARBOXYLATING"/>
    <property type="match status" value="1"/>
</dbReference>
<keyword evidence="1" id="KW-0560">Oxidoreductase</keyword>
<keyword evidence="6" id="KW-1185">Reference proteome</keyword>
<dbReference type="InterPro" id="IPR050425">
    <property type="entry name" value="NAD(P)_dehydrat-like"/>
</dbReference>
<comment type="caution">
    <text evidence="5">The sequence shown here is derived from an EMBL/GenBank/DDBJ whole genome shotgun (WGS) entry which is preliminary data.</text>
</comment>
<dbReference type="OrthoDB" id="2735536at2759"/>
<evidence type="ECO:0000259" key="4">
    <source>
        <dbReference type="Pfam" id="PF01370"/>
    </source>
</evidence>
<feature type="domain" description="NAD-dependent epimerase/dehydratase" evidence="4">
    <location>
        <begin position="165"/>
        <end position="267"/>
    </location>
</feature>
<dbReference type="GO" id="GO:0016616">
    <property type="term" value="F:oxidoreductase activity, acting on the CH-OH group of donors, NAD or NADP as acceptor"/>
    <property type="evidence" value="ECO:0007669"/>
    <property type="project" value="InterPro"/>
</dbReference>
<dbReference type="PANTHER" id="PTHR10366">
    <property type="entry name" value="NAD DEPENDENT EPIMERASE/DEHYDRATASE"/>
    <property type="match status" value="1"/>
</dbReference>
<dbReference type="Proteomes" id="UP001148786">
    <property type="component" value="Unassembled WGS sequence"/>
</dbReference>
<accession>A0A9W8MW54</accession>
<evidence type="ECO:0000256" key="1">
    <source>
        <dbReference type="ARBA" id="ARBA00023002"/>
    </source>
</evidence>
<sequence length="356" mass="39122">MSGKLVLVTGATGFISGHVVEHALNAGYRVRGYDGRHLLWPKIDRLKEIQVPRLEFVQIEDITKGDLSKALEGVDVVIHVACPLPGTAPSDEVINVAIEGTLNFVRQGEKLGIKKFIVTSSFGVTMDPSLLPAFSGTTFTAAGNHTLSSTGRIGNNGIVDWGSTSREEIEKHKDDPFYTYFASKNVAERALWDFARDHPDIDIATVLPGIVYGPFAKIMPRPRSFNELSSNSLIYTLLSGETPLPLPPFVVDVRDVARAHIKAIDLPPSAREDIGNKRFLINAGNMTWSEITQHLSKARPEIPVGEVNRFEKLPGPASVLDSSKEQEVLGIGQFINPVKTMEDTANDVWALMKEWK</sequence>
<reference evidence="5" key="1">
    <citation type="submission" date="2022-07" db="EMBL/GenBank/DDBJ databases">
        <title>Genome Sequence of Agrocybe chaxingu.</title>
        <authorList>
            <person name="Buettner E."/>
        </authorList>
    </citation>
    <scope>NUCLEOTIDE SEQUENCE</scope>
    <source>
        <strain evidence="5">MP-N11</strain>
    </source>
</reference>
<dbReference type="AlphaFoldDB" id="A0A9W8MW54"/>
<dbReference type="InterPro" id="IPR036291">
    <property type="entry name" value="NAD(P)-bd_dom_sf"/>
</dbReference>
<proteinExistence type="inferred from homology"/>
<dbReference type="Pfam" id="PF01370">
    <property type="entry name" value="Epimerase"/>
    <property type="match status" value="1"/>
</dbReference>
<evidence type="ECO:0000313" key="6">
    <source>
        <dbReference type="Proteomes" id="UP001148786"/>
    </source>
</evidence>
<protein>
    <recommendedName>
        <fullName evidence="7">NAD-dependent epimerase/dehydratase domain-containing protein</fullName>
    </recommendedName>
</protein>
<feature type="domain" description="3-beta hydroxysteroid dehydrogenase/isomerase" evidence="3">
    <location>
        <begin position="7"/>
        <end position="127"/>
    </location>
</feature>
<dbReference type="GO" id="GO:0006694">
    <property type="term" value="P:steroid biosynthetic process"/>
    <property type="evidence" value="ECO:0007669"/>
    <property type="project" value="InterPro"/>
</dbReference>
<dbReference type="Gene3D" id="3.40.50.720">
    <property type="entry name" value="NAD(P)-binding Rossmann-like Domain"/>
    <property type="match status" value="1"/>
</dbReference>